<evidence type="ECO:0000313" key="2">
    <source>
        <dbReference type="EMBL" id="MQL93139.1"/>
    </source>
</evidence>
<reference evidence="2" key="1">
    <citation type="submission" date="2017-07" db="EMBL/GenBank/DDBJ databases">
        <title>Taro Niue Genome Assembly and Annotation.</title>
        <authorList>
            <person name="Atibalentja N."/>
            <person name="Keating K."/>
            <person name="Fields C.J."/>
        </authorList>
    </citation>
    <scope>NUCLEOTIDE SEQUENCE</scope>
    <source>
        <strain evidence="2">Niue_2</strain>
        <tissue evidence="2">Leaf</tissue>
    </source>
</reference>
<name>A0A843VPA8_COLES</name>
<proteinExistence type="predicted"/>
<protein>
    <submittedName>
        <fullName evidence="2">Uncharacterized protein</fullName>
    </submittedName>
</protein>
<evidence type="ECO:0000256" key="1">
    <source>
        <dbReference type="SAM" id="MobiDB-lite"/>
    </source>
</evidence>
<feature type="region of interest" description="Disordered" evidence="1">
    <location>
        <begin position="84"/>
        <end position="121"/>
    </location>
</feature>
<comment type="caution">
    <text evidence="2">The sequence shown here is derived from an EMBL/GenBank/DDBJ whole genome shotgun (WGS) entry which is preliminary data.</text>
</comment>
<dbReference type="Proteomes" id="UP000652761">
    <property type="component" value="Unassembled WGS sequence"/>
</dbReference>
<evidence type="ECO:0000313" key="3">
    <source>
        <dbReference type="Proteomes" id="UP000652761"/>
    </source>
</evidence>
<accession>A0A843VPA8</accession>
<sequence>MAIGSCVRLGARTPPQNRHSETIDRMLVSLNSVRGPKFHRGACVLVHRLSYPLGFSRSNDSLDHVNPGRGNHTASACHGNRKLCSTRRENSSPGRRYGCTNIADIDTPSGLFSPLPRKNWP</sequence>
<organism evidence="2 3">
    <name type="scientific">Colocasia esculenta</name>
    <name type="common">Wild taro</name>
    <name type="synonym">Arum esculentum</name>
    <dbReference type="NCBI Taxonomy" id="4460"/>
    <lineage>
        <taxon>Eukaryota</taxon>
        <taxon>Viridiplantae</taxon>
        <taxon>Streptophyta</taxon>
        <taxon>Embryophyta</taxon>
        <taxon>Tracheophyta</taxon>
        <taxon>Spermatophyta</taxon>
        <taxon>Magnoliopsida</taxon>
        <taxon>Liliopsida</taxon>
        <taxon>Araceae</taxon>
        <taxon>Aroideae</taxon>
        <taxon>Colocasieae</taxon>
        <taxon>Colocasia</taxon>
    </lineage>
</organism>
<dbReference type="AlphaFoldDB" id="A0A843VPA8"/>
<keyword evidence="3" id="KW-1185">Reference proteome</keyword>
<gene>
    <name evidence="2" type="ORF">Taro_025776</name>
</gene>
<dbReference type="EMBL" id="NMUH01001521">
    <property type="protein sequence ID" value="MQL93139.1"/>
    <property type="molecule type" value="Genomic_DNA"/>
</dbReference>